<dbReference type="Pfam" id="PF19799">
    <property type="entry name" value="DUF6282"/>
    <property type="match status" value="1"/>
</dbReference>
<evidence type="ECO:0000313" key="1">
    <source>
        <dbReference type="EMBL" id="QDO99716.1"/>
    </source>
</evidence>
<dbReference type="AlphaFoldDB" id="A0A516H7G2"/>
<dbReference type="InterPro" id="IPR032466">
    <property type="entry name" value="Metal_Hydrolase"/>
</dbReference>
<name>A0A516H7G2_9PROT</name>
<dbReference type="Gene3D" id="3.20.20.140">
    <property type="entry name" value="Metal-dependent hydrolases"/>
    <property type="match status" value="1"/>
</dbReference>
<reference evidence="1 2" key="1">
    <citation type="submission" date="2019-07" db="EMBL/GenBank/DDBJ databases">
        <title>Genome sequencing for Ferrovibrio sp. K5.</title>
        <authorList>
            <person name="Park S.-J."/>
        </authorList>
    </citation>
    <scope>NUCLEOTIDE SEQUENCE [LARGE SCALE GENOMIC DNA]</scope>
    <source>
        <strain evidence="1 2">K5</strain>
    </source>
</reference>
<gene>
    <name evidence="1" type="ORF">FNB15_09920</name>
</gene>
<dbReference type="SUPFAM" id="SSF51556">
    <property type="entry name" value="Metallo-dependent hydrolases"/>
    <property type="match status" value="1"/>
</dbReference>
<evidence type="ECO:0000313" key="2">
    <source>
        <dbReference type="Proteomes" id="UP000317496"/>
    </source>
</evidence>
<keyword evidence="2" id="KW-1185">Reference proteome</keyword>
<accession>A0A516H7G2</accession>
<dbReference type="InterPro" id="IPR046249">
    <property type="entry name" value="DUF6282"/>
</dbReference>
<dbReference type="Proteomes" id="UP000317496">
    <property type="component" value="Chromosome"/>
</dbReference>
<dbReference type="OrthoDB" id="9789440at2"/>
<proteinExistence type="predicted"/>
<dbReference type="EMBL" id="CP041636">
    <property type="protein sequence ID" value="QDO99716.1"/>
    <property type="molecule type" value="Genomic_DNA"/>
</dbReference>
<sequence length="317" mass="35065">MFSKTVEEYSDAPDSVIEDILRGGVDLHCHSGPSVMPRSLNHLQAILEAQEAGMHAVLFKDHYYSVTPVAKFLEETMPDLRINLLSGVALNNTVGGLNIYAVDHMLKLGGQIVWMPTFSAANHLRHGHRHVILPTKEQMLKPTGLSVVDDKGDLKEEVKPILDLIAEADAVLSAGHLHISEIWPLFDEAKKRGVKRLLVNHPTFVIDATLRDIKELVGMGAYIEHSFCMFINETYNKKFTGEQLKQLIEAAGVDHTILGSDLGQAKNPHPVAGFRAVIRLCLGLGYNETEIRKMIGQNACKLMGLQEPELRVVDAAK</sequence>
<dbReference type="KEGG" id="fer:FNB15_09920"/>
<protein>
    <recommendedName>
        <fullName evidence="3">Cytosolic protein</fullName>
    </recommendedName>
</protein>
<evidence type="ECO:0008006" key="3">
    <source>
        <dbReference type="Google" id="ProtNLM"/>
    </source>
</evidence>
<organism evidence="1 2">
    <name type="scientific">Ferrovibrio terrae</name>
    <dbReference type="NCBI Taxonomy" id="2594003"/>
    <lineage>
        <taxon>Bacteria</taxon>
        <taxon>Pseudomonadati</taxon>
        <taxon>Pseudomonadota</taxon>
        <taxon>Alphaproteobacteria</taxon>
        <taxon>Rhodospirillales</taxon>
        <taxon>Rhodospirillaceae</taxon>
        <taxon>Ferrovibrio</taxon>
    </lineage>
</organism>